<accession>A0ACC1BPQ9</accession>
<reference evidence="2" key="1">
    <citation type="journal article" date="2023" name="G3 (Bethesda)">
        <title>Genome assembly and association tests identify interacting loci associated with vigor, precocity, and sex in interspecific pistachio rootstocks.</title>
        <authorList>
            <person name="Palmer W."/>
            <person name="Jacygrad E."/>
            <person name="Sagayaradj S."/>
            <person name="Cavanaugh K."/>
            <person name="Han R."/>
            <person name="Bertier L."/>
            <person name="Beede B."/>
            <person name="Kafkas S."/>
            <person name="Golino D."/>
            <person name="Preece J."/>
            <person name="Michelmore R."/>
        </authorList>
    </citation>
    <scope>NUCLEOTIDE SEQUENCE [LARGE SCALE GENOMIC DNA]</scope>
</reference>
<sequence length="102" mass="11790">MDEEIYDTGNEIEHEAFLALWFSRFVLSPYNLVVKSVFPIAIRLVRRTRIALAPAVLASIYKDLTSFKEKIVALTKFDNWADEDNELAVTIRSPFQLVQIWA</sequence>
<comment type="caution">
    <text evidence="1">The sequence shown here is derived from an EMBL/GenBank/DDBJ whole genome shotgun (WGS) entry which is preliminary data.</text>
</comment>
<keyword evidence="2" id="KW-1185">Reference proteome</keyword>
<dbReference type="EMBL" id="CM047899">
    <property type="protein sequence ID" value="KAJ0100993.1"/>
    <property type="molecule type" value="Genomic_DNA"/>
</dbReference>
<evidence type="ECO:0000313" key="2">
    <source>
        <dbReference type="Proteomes" id="UP001164250"/>
    </source>
</evidence>
<evidence type="ECO:0000313" key="1">
    <source>
        <dbReference type="EMBL" id="KAJ0100993.1"/>
    </source>
</evidence>
<protein>
    <submittedName>
        <fullName evidence="1">Uncharacterized protein</fullName>
    </submittedName>
</protein>
<organism evidence="1 2">
    <name type="scientific">Pistacia atlantica</name>
    <dbReference type="NCBI Taxonomy" id="434234"/>
    <lineage>
        <taxon>Eukaryota</taxon>
        <taxon>Viridiplantae</taxon>
        <taxon>Streptophyta</taxon>
        <taxon>Embryophyta</taxon>
        <taxon>Tracheophyta</taxon>
        <taxon>Spermatophyta</taxon>
        <taxon>Magnoliopsida</taxon>
        <taxon>eudicotyledons</taxon>
        <taxon>Gunneridae</taxon>
        <taxon>Pentapetalae</taxon>
        <taxon>rosids</taxon>
        <taxon>malvids</taxon>
        <taxon>Sapindales</taxon>
        <taxon>Anacardiaceae</taxon>
        <taxon>Pistacia</taxon>
    </lineage>
</organism>
<dbReference type="Proteomes" id="UP001164250">
    <property type="component" value="Chromosome 3"/>
</dbReference>
<proteinExistence type="predicted"/>
<gene>
    <name evidence="1" type="ORF">Patl1_04243</name>
</gene>
<name>A0ACC1BPQ9_9ROSI</name>